<comment type="caution">
    <text evidence="1">The sequence shown here is derived from an EMBL/GenBank/DDBJ whole genome shotgun (WGS) entry which is preliminary data.</text>
</comment>
<dbReference type="OrthoDB" id="2161133at2759"/>
<evidence type="ECO:0000313" key="1">
    <source>
        <dbReference type="EMBL" id="GBO07437.1"/>
    </source>
</evidence>
<dbReference type="PANTHER" id="PTHR23357">
    <property type="entry name" value="RENALASE"/>
    <property type="match status" value="1"/>
</dbReference>
<organism evidence="1 2">
    <name type="scientific">Araneus ventricosus</name>
    <name type="common">Orbweaver spider</name>
    <name type="synonym">Epeira ventricosa</name>
    <dbReference type="NCBI Taxonomy" id="182803"/>
    <lineage>
        <taxon>Eukaryota</taxon>
        <taxon>Metazoa</taxon>
        <taxon>Ecdysozoa</taxon>
        <taxon>Arthropoda</taxon>
        <taxon>Chelicerata</taxon>
        <taxon>Arachnida</taxon>
        <taxon>Araneae</taxon>
        <taxon>Araneomorphae</taxon>
        <taxon>Entelegynae</taxon>
        <taxon>Araneoidea</taxon>
        <taxon>Araneidae</taxon>
        <taxon>Araneus</taxon>
    </lineage>
</organism>
<dbReference type="Gene3D" id="3.50.50.60">
    <property type="entry name" value="FAD/NAD(P)-binding domain"/>
    <property type="match status" value="1"/>
</dbReference>
<evidence type="ECO:0000313" key="2">
    <source>
        <dbReference type="Proteomes" id="UP000499080"/>
    </source>
</evidence>
<dbReference type="GO" id="GO:0016651">
    <property type="term" value="F:oxidoreductase activity, acting on NAD(P)H"/>
    <property type="evidence" value="ECO:0007669"/>
    <property type="project" value="InterPro"/>
</dbReference>
<dbReference type="SUPFAM" id="SSF51905">
    <property type="entry name" value="FAD/NAD(P)-binding domain"/>
    <property type="match status" value="1"/>
</dbReference>
<accession>A0A4Y2U774</accession>
<evidence type="ECO:0008006" key="3">
    <source>
        <dbReference type="Google" id="ProtNLM"/>
    </source>
</evidence>
<dbReference type="Pfam" id="PF13450">
    <property type="entry name" value="NAD_binding_8"/>
    <property type="match status" value="1"/>
</dbReference>
<protein>
    <recommendedName>
        <fullName evidence="3">Amine oxidase domain-containing protein</fullName>
    </recommendedName>
</protein>
<gene>
    <name evidence="1" type="ORF">AVEN_182998_1</name>
</gene>
<dbReference type="AlphaFoldDB" id="A0A4Y2U774"/>
<dbReference type="GO" id="GO:0005576">
    <property type="term" value="C:extracellular region"/>
    <property type="evidence" value="ECO:0007669"/>
    <property type="project" value="TreeGrafter"/>
</dbReference>
<dbReference type="PANTHER" id="PTHR23357:SF1">
    <property type="entry name" value="RENALASE"/>
    <property type="match status" value="1"/>
</dbReference>
<proteinExistence type="predicted"/>
<dbReference type="Proteomes" id="UP000499080">
    <property type="component" value="Unassembled WGS sequence"/>
</dbReference>
<sequence length="72" mass="7637">MHRLGIVGCGITGAVTAMLLKQSMPYLNIVILEKSKGTGGRMCTSRSSFGNTVDLGAQFITKSSNLTSTQEK</sequence>
<reference evidence="1 2" key="1">
    <citation type="journal article" date="2019" name="Sci. Rep.">
        <title>Orb-weaving spider Araneus ventricosus genome elucidates the spidroin gene catalogue.</title>
        <authorList>
            <person name="Kono N."/>
            <person name="Nakamura H."/>
            <person name="Ohtoshi R."/>
            <person name="Moran D.A.P."/>
            <person name="Shinohara A."/>
            <person name="Yoshida Y."/>
            <person name="Fujiwara M."/>
            <person name="Mori M."/>
            <person name="Tomita M."/>
            <person name="Arakawa K."/>
        </authorList>
    </citation>
    <scope>NUCLEOTIDE SEQUENCE [LARGE SCALE GENOMIC DNA]</scope>
</reference>
<name>A0A4Y2U774_ARAVE</name>
<keyword evidence="2" id="KW-1185">Reference proteome</keyword>
<dbReference type="EMBL" id="BGPR01033488">
    <property type="protein sequence ID" value="GBO07437.1"/>
    <property type="molecule type" value="Genomic_DNA"/>
</dbReference>
<dbReference type="InterPro" id="IPR040174">
    <property type="entry name" value="RNLS"/>
</dbReference>
<dbReference type="InterPro" id="IPR036188">
    <property type="entry name" value="FAD/NAD-bd_sf"/>
</dbReference>